<dbReference type="CDD" id="cd07043">
    <property type="entry name" value="STAS_anti-anti-sigma_factors"/>
    <property type="match status" value="1"/>
</dbReference>
<evidence type="ECO:0000313" key="4">
    <source>
        <dbReference type="EMBL" id="BCJ46790.1"/>
    </source>
</evidence>
<evidence type="ECO:0000256" key="1">
    <source>
        <dbReference type="ARBA" id="ARBA00009013"/>
    </source>
</evidence>
<dbReference type="PANTHER" id="PTHR33495">
    <property type="entry name" value="ANTI-SIGMA FACTOR ANTAGONIST TM_1081-RELATED-RELATED"/>
    <property type="match status" value="1"/>
</dbReference>
<sequence>MSAERFLGTAPGMDVSLVHRAGAVVVEVRGNLDLDSAPELAERLDEVLALPRPRIVIDLAGVEFCDSIGLSTFVVGYNRARAAGGWLRLACPGEFLERLLDTLGLAGRLGVYATVDDALNGHADDMRPRPMP</sequence>
<dbReference type="Proteomes" id="UP000676967">
    <property type="component" value="Chromosome"/>
</dbReference>
<dbReference type="InterPro" id="IPR002645">
    <property type="entry name" value="STAS_dom"/>
</dbReference>
<comment type="similarity">
    <text evidence="1 2">Belongs to the anti-sigma-factor antagonist family.</text>
</comment>
<dbReference type="SUPFAM" id="SSF52091">
    <property type="entry name" value="SpoIIaa-like"/>
    <property type="match status" value="1"/>
</dbReference>
<evidence type="ECO:0000313" key="5">
    <source>
        <dbReference type="Proteomes" id="UP000676967"/>
    </source>
</evidence>
<dbReference type="InterPro" id="IPR003658">
    <property type="entry name" value="Anti-sigma_ant"/>
</dbReference>
<dbReference type="Gene3D" id="3.30.750.24">
    <property type="entry name" value="STAS domain"/>
    <property type="match status" value="1"/>
</dbReference>
<reference evidence="4 5" key="1">
    <citation type="submission" date="2020-08" db="EMBL/GenBank/DDBJ databases">
        <title>Whole genome shotgun sequence of Actinoplanes ianthinogenes NBRC 13996.</title>
        <authorList>
            <person name="Komaki H."/>
            <person name="Tamura T."/>
        </authorList>
    </citation>
    <scope>NUCLEOTIDE SEQUENCE [LARGE SCALE GENOMIC DNA]</scope>
    <source>
        <strain evidence="4 5">NBRC 13996</strain>
    </source>
</reference>
<proteinExistence type="inferred from homology"/>
<evidence type="ECO:0000256" key="2">
    <source>
        <dbReference type="RuleBase" id="RU003749"/>
    </source>
</evidence>
<feature type="domain" description="STAS" evidence="3">
    <location>
        <begin position="13"/>
        <end position="122"/>
    </location>
</feature>
<dbReference type="PANTHER" id="PTHR33495:SF2">
    <property type="entry name" value="ANTI-SIGMA FACTOR ANTAGONIST TM_1081-RELATED"/>
    <property type="match status" value="1"/>
</dbReference>
<dbReference type="NCBIfam" id="TIGR00377">
    <property type="entry name" value="ant_ant_sig"/>
    <property type="match status" value="1"/>
</dbReference>
<name>A0ABN6CNP8_9ACTN</name>
<dbReference type="PROSITE" id="PS50801">
    <property type="entry name" value="STAS"/>
    <property type="match status" value="1"/>
</dbReference>
<dbReference type="EMBL" id="AP023356">
    <property type="protein sequence ID" value="BCJ46790.1"/>
    <property type="molecule type" value="Genomic_DNA"/>
</dbReference>
<evidence type="ECO:0000259" key="3">
    <source>
        <dbReference type="PROSITE" id="PS50801"/>
    </source>
</evidence>
<gene>
    <name evidence="4" type="ORF">Aiant_74470</name>
</gene>
<accession>A0ABN6CNP8</accession>
<dbReference type="InterPro" id="IPR036513">
    <property type="entry name" value="STAS_dom_sf"/>
</dbReference>
<keyword evidence="5" id="KW-1185">Reference proteome</keyword>
<organism evidence="4 5">
    <name type="scientific">Actinoplanes ianthinogenes</name>
    <dbReference type="NCBI Taxonomy" id="122358"/>
    <lineage>
        <taxon>Bacteria</taxon>
        <taxon>Bacillati</taxon>
        <taxon>Actinomycetota</taxon>
        <taxon>Actinomycetes</taxon>
        <taxon>Micromonosporales</taxon>
        <taxon>Micromonosporaceae</taxon>
        <taxon>Actinoplanes</taxon>
    </lineage>
</organism>
<protein>
    <recommendedName>
        <fullName evidence="2">Anti-sigma factor antagonist</fullName>
    </recommendedName>
</protein>
<dbReference type="Pfam" id="PF01740">
    <property type="entry name" value="STAS"/>
    <property type="match status" value="1"/>
</dbReference>